<evidence type="ECO:0000256" key="2">
    <source>
        <dbReference type="SAM" id="Phobius"/>
    </source>
</evidence>
<feature type="transmembrane region" description="Helical" evidence="2">
    <location>
        <begin position="141"/>
        <end position="166"/>
    </location>
</feature>
<dbReference type="AlphaFoldDB" id="A0A7L9J3G4"/>
<protein>
    <submittedName>
        <fullName evidence="3">TIGR02611 family protein</fullName>
    </submittedName>
</protein>
<keyword evidence="2" id="KW-0812">Transmembrane</keyword>
<dbReference type="Pfam" id="PF09656">
    <property type="entry name" value="PGPGW"/>
    <property type="match status" value="1"/>
</dbReference>
<dbReference type="Proteomes" id="UP000593998">
    <property type="component" value="Chromosome"/>
</dbReference>
<keyword evidence="2" id="KW-1133">Transmembrane helix</keyword>
<evidence type="ECO:0000313" key="4">
    <source>
        <dbReference type="Proteomes" id="UP000593998"/>
    </source>
</evidence>
<feature type="region of interest" description="Disordered" evidence="1">
    <location>
        <begin position="1"/>
        <end position="22"/>
    </location>
</feature>
<name>A0A7L9J3G4_9MICO</name>
<reference evidence="3 4" key="1">
    <citation type="submission" date="2020-10" db="EMBL/GenBank/DDBJ databases">
        <title>Janibacter indicus TT2 genome sequence.</title>
        <authorList>
            <person name="Lee K."/>
            <person name="Ganzorig M."/>
        </authorList>
    </citation>
    <scope>NUCLEOTIDE SEQUENCE [LARGE SCALE GENOMIC DNA]</scope>
    <source>
        <strain evidence="3 4">TT2</strain>
    </source>
</reference>
<accession>A0A7L9J3G4</accession>
<keyword evidence="2" id="KW-0472">Membrane</keyword>
<proteinExistence type="predicted"/>
<sequence length="183" mass="20653">MDTTSETAGQGRDASGARRAYRDVRREQHAIVRQELLDRFGEDGRIDAHEDPIRWRRALRTHPVIGPVYRVVIAALGLLLIIAGIPMVPLVGPGWAVIFVGLFLWSTEFIWARRVTQFVKAEVKAFEQYTRALPWKAKIPMLLLSAAFGWFCFYLALLITGVPGWLPQQVLDLLLQVPGLHLA</sequence>
<gene>
    <name evidence="3" type="ORF">IGS73_07325</name>
</gene>
<dbReference type="EMBL" id="CP062789">
    <property type="protein sequence ID" value="QOK24161.1"/>
    <property type="molecule type" value="Genomic_DNA"/>
</dbReference>
<evidence type="ECO:0000313" key="3">
    <source>
        <dbReference type="EMBL" id="QOK24161.1"/>
    </source>
</evidence>
<feature type="transmembrane region" description="Helical" evidence="2">
    <location>
        <begin position="64"/>
        <end position="88"/>
    </location>
</feature>
<dbReference type="InterPro" id="IPR019099">
    <property type="entry name" value="Uncharacterised_PGPGW_TM"/>
</dbReference>
<dbReference type="RefSeq" id="WP_192911991.1">
    <property type="nucleotide sequence ID" value="NZ_CP062789.1"/>
</dbReference>
<feature type="transmembrane region" description="Helical" evidence="2">
    <location>
        <begin position="94"/>
        <end position="112"/>
    </location>
</feature>
<evidence type="ECO:0000256" key="1">
    <source>
        <dbReference type="SAM" id="MobiDB-lite"/>
    </source>
</evidence>
<organism evidence="3 4">
    <name type="scientific">Janibacter indicus</name>
    <dbReference type="NCBI Taxonomy" id="857417"/>
    <lineage>
        <taxon>Bacteria</taxon>
        <taxon>Bacillati</taxon>
        <taxon>Actinomycetota</taxon>
        <taxon>Actinomycetes</taxon>
        <taxon>Micrococcales</taxon>
        <taxon>Intrasporangiaceae</taxon>
        <taxon>Janibacter</taxon>
    </lineage>
</organism>